<reference evidence="1" key="1">
    <citation type="submission" date="2018-05" db="EMBL/GenBank/DDBJ databases">
        <authorList>
            <person name="Lanie J.A."/>
            <person name="Ng W.-L."/>
            <person name="Kazmierczak K.M."/>
            <person name="Andrzejewski T.M."/>
            <person name="Davidsen T.M."/>
            <person name="Wayne K.J."/>
            <person name="Tettelin H."/>
            <person name="Glass J.I."/>
            <person name="Rusch D."/>
            <person name="Podicherti R."/>
            <person name="Tsui H.-C.T."/>
            <person name="Winkler M.E."/>
        </authorList>
    </citation>
    <scope>NUCLEOTIDE SEQUENCE</scope>
</reference>
<accession>A0A382VCD4</accession>
<dbReference type="AlphaFoldDB" id="A0A382VCD4"/>
<evidence type="ECO:0000313" key="1">
    <source>
        <dbReference type="EMBL" id="SVD43695.1"/>
    </source>
</evidence>
<protein>
    <submittedName>
        <fullName evidence="1">Uncharacterized protein</fullName>
    </submittedName>
</protein>
<sequence>MPITGNGNNIVSSIVAVSVNRSIEKVTISDFYPRTLTDS</sequence>
<proteinExistence type="predicted"/>
<organism evidence="1">
    <name type="scientific">marine metagenome</name>
    <dbReference type="NCBI Taxonomy" id="408172"/>
    <lineage>
        <taxon>unclassified sequences</taxon>
        <taxon>metagenomes</taxon>
        <taxon>ecological metagenomes</taxon>
    </lineage>
</organism>
<dbReference type="EMBL" id="UINC01150573">
    <property type="protein sequence ID" value="SVD43695.1"/>
    <property type="molecule type" value="Genomic_DNA"/>
</dbReference>
<gene>
    <name evidence="1" type="ORF">METZ01_LOCUS396549</name>
</gene>
<name>A0A382VCD4_9ZZZZ</name>